<keyword evidence="2" id="KW-1185">Reference proteome</keyword>
<dbReference type="GeneID" id="31357513"/>
<proteinExistence type="predicted"/>
<dbReference type="RefSeq" id="XP_020437103.1">
    <property type="nucleotide sequence ID" value="XM_020572986.1"/>
</dbReference>
<accession>D3B119</accession>
<sequence length="474" mass="55393">MTTKEILDKLQIYNRDELKELKRDELVKLMVKYSLKHGRKKKDVLIDSILEYQEHINDIKSKLITNNPIEQYHRGTVEYRLPTLIIYRIIRDLWYEDIHFCQNIDLRSNYRWLLSIALVSKEFFKLISSLFNRFAIKPNPRQTKKDTISFAKHLRKSFLNPHSVLKRISDITLPSKVFSEIIKKSISAPFELGLIFNNVRRFCMFNDIGNWRDNSIKIPQCKSIIEYMPNIESLVLNQLHIDRNRILSDQHQLTTFGVGRINFAQFQVLSGHFMNITKLIIYTVYGSVAEKFEELLCLPDCKVRTLITDSRCGWVKRVLSKNQLIDTIDINYNLDETFNFLSKSPSIKRFIFNNSNRITDYRLTTDTRATGFAHVKSKSQIYRVASYAVKIYNVSENQDDNAAVESTYPHLKFLYASNEIVSSDPDSNFSNSDSDFDSDLYSEFGSDLDDYIFDNSDFDPYESDFDDSDGSVVL</sequence>
<dbReference type="EMBL" id="ADBJ01000008">
    <property type="protein sequence ID" value="EFA84993.1"/>
    <property type="molecule type" value="Genomic_DNA"/>
</dbReference>
<comment type="caution">
    <text evidence="1">The sequence shown here is derived from an EMBL/GenBank/DDBJ whole genome shotgun (WGS) entry which is preliminary data.</text>
</comment>
<organism evidence="1 2">
    <name type="scientific">Heterostelium pallidum (strain ATCC 26659 / Pp 5 / PN500)</name>
    <name type="common">Cellular slime mold</name>
    <name type="synonym">Polysphondylium pallidum</name>
    <dbReference type="NCBI Taxonomy" id="670386"/>
    <lineage>
        <taxon>Eukaryota</taxon>
        <taxon>Amoebozoa</taxon>
        <taxon>Evosea</taxon>
        <taxon>Eumycetozoa</taxon>
        <taxon>Dictyostelia</taxon>
        <taxon>Acytosteliales</taxon>
        <taxon>Acytosteliaceae</taxon>
        <taxon>Heterostelium</taxon>
    </lineage>
</organism>
<dbReference type="Proteomes" id="UP000001396">
    <property type="component" value="Unassembled WGS sequence"/>
</dbReference>
<gene>
    <name evidence="1" type="ORF">PPL_01987</name>
</gene>
<evidence type="ECO:0000313" key="2">
    <source>
        <dbReference type="Proteomes" id="UP000001396"/>
    </source>
</evidence>
<name>D3B119_HETP5</name>
<reference evidence="1 2" key="1">
    <citation type="journal article" date="2011" name="Genome Res.">
        <title>Phylogeny-wide analysis of social amoeba genomes highlights ancient origins for complex intercellular communication.</title>
        <authorList>
            <person name="Heidel A.J."/>
            <person name="Lawal H.M."/>
            <person name="Felder M."/>
            <person name="Schilde C."/>
            <person name="Helps N.R."/>
            <person name="Tunggal B."/>
            <person name="Rivero F."/>
            <person name="John U."/>
            <person name="Schleicher M."/>
            <person name="Eichinger L."/>
            <person name="Platzer M."/>
            <person name="Noegel A.A."/>
            <person name="Schaap P."/>
            <person name="Gloeckner G."/>
        </authorList>
    </citation>
    <scope>NUCLEOTIDE SEQUENCE [LARGE SCALE GENOMIC DNA]</scope>
    <source>
        <strain evidence="2">ATCC 26659 / Pp 5 / PN500</strain>
    </source>
</reference>
<protein>
    <submittedName>
        <fullName evidence="1">Uncharacterized protein</fullName>
    </submittedName>
</protein>
<dbReference type="InParanoid" id="D3B119"/>
<dbReference type="AlphaFoldDB" id="D3B119"/>
<evidence type="ECO:0000313" key="1">
    <source>
        <dbReference type="EMBL" id="EFA84993.1"/>
    </source>
</evidence>